<keyword evidence="7" id="KW-0862">Zinc</keyword>
<evidence type="ECO:0000256" key="1">
    <source>
        <dbReference type="ARBA" id="ARBA00004141"/>
    </source>
</evidence>
<dbReference type="Pfam" id="PF05875">
    <property type="entry name" value="Ceramidase"/>
    <property type="match status" value="1"/>
</dbReference>
<evidence type="ECO:0000313" key="10">
    <source>
        <dbReference type="EMBL" id="OJT14394.1"/>
    </source>
</evidence>
<evidence type="ECO:0000259" key="9">
    <source>
        <dbReference type="Pfam" id="PF09103"/>
    </source>
</evidence>
<name>A0A1M2W3F7_TRAPU</name>
<comment type="cofactor">
    <cofactor evidence="7">
        <name>Zn(2+)</name>
        <dbReference type="ChEBI" id="CHEBI:29105"/>
    </cofactor>
</comment>
<keyword evidence="5" id="KW-1133">Transmembrane helix</keyword>
<evidence type="ECO:0000256" key="4">
    <source>
        <dbReference type="ARBA" id="ARBA00022801"/>
    </source>
</evidence>
<evidence type="ECO:0000256" key="8">
    <source>
        <dbReference type="SAM" id="MobiDB-lite"/>
    </source>
</evidence>
<keyword evidence="7" id="KW-0479">Metal-binding</keyword>
<feature type="compositionally biased region" description="Basic and acidic residues" evidence="8">
    <location>
        <begin position="712"/>
        <end position="721"/>
    </location>
</feature>
<dbReference type="SUPFAM" id="SSF81872">
    <property type="entry name" value="BRCA2 helical domain"/>
    <property type="match status" value="1"/>
</dbReference>
<feature type="compositionally biased region" description="Polar residues" evidence="8">
    <location>
        <begin position="239"/>
        <end position="253"/>
    </location>
</feature>
<feature type="domain" description="BRCA2 OB1" evidence="9">
    <location>
        <begin position="892"/>
        <end position="1013"/>
    </location>
</feature>
<dbReference type="SUPFAM" id="SSF50249">
    <property type="entry name" value="Nucleic acid-binding proteins"/>
    <property type="match status" value="2"/>
</dbReference>
<dbReference type="GO" id="GO:0046872">
    <property type="term" value="F:metal ion binding"/>
    <property type="evidence" value="ECO:0007669"/>
    <property type="project" value="UniProtKB-KW"/>
</dbReference>
<feature type="region of interest" description="Disordered" evidence="8">
    <location>
        <begin position="202"/>
        <end position="255"/>
    </location>
</feature>
<dbReference type="GO" id="GO:0006672">
    <property type="term" value="P:ceramide metabolic process"/>
    <property type="evidence" value="ECO:0007669"/>
    <property type="project" value="InterPro"/>
</dbReference>
<feature type="binding site" evidence="7">
    <location>
        <position position="142"/>
    </location>
    <ligand>
        <name>Zn(2+)</name>
        <dbReference type="ChEBI" id="CHEBI:29105"/>
        <note>catalytic</note>
    </ligand>
</feature>
<dbReference type="InterPro" id="IPR012340">
    <property type="entry name" value="NA-bd_OB-fold"/>
</dbReference>
<dbReference type="Proteomes" id="UP000184267">
    <property type="component" value="Unassembled WGS sequence"/>
</dbReference>
<feature type="compositionally biased region" description="Pro residues" evidence="8">
    <location>
        <begin position="518"/>
        <end position="529"/>
    </location>
</feature>
<comment type="similarity">
    <text evidence="2">Belongs to the alkaline ceramidase family.</text>
</comment>
<feature type="region of interest" description="Disordered" evidence="8">
    <location>
        <begin position="493"/>
        <end position="565"/>
    </location>
</feature>
<comment type="subcellular location">
    <subcellularLocation>
        <location evidence="1">Membrane</location>
        <topology evidence="1">Multi-pass membrane protein</topology>
    </subcellularLocation>
</comment>
<dbReference type="EMBL" id="MNAD01000289">
    <property type="protein sequence ID" value="OJT14394.1"/>
    <property type="molecule type" value="Genomic_DNA"/>
</dbReference>
<evidence type="ECO:0000256" key="3">
    <source>
        <dbReference type="ARBA" id="ARBA00022692"/>
    </source>
</evidence>
<feature type="binding site" evidence="7">
    <location>
        <position position="138"/>
    </location>
    <ligand>
        <name>Zn(2+)</name>
        <dbReference type="ChEBI" id="CHEBI:29105"/>
        <note>catalytic</note>
    </ligand>
</feature>
<reference evidence="10 11" key="1">
    <citation type="submission" date="2016-10" db="EMBL/GenBank/DDBJ databases">
        <title>Genome sequence of the basidiomycete white-rot fungus Trametes pubescens.</title>
        <authorList>
            <person name="Makela M.R."/>
            <person name="Granchi Z."/>
            <person name="Peng M."/>
            <person name="De Vries R.P."/>
            <person name="Grigoriev I."/>
            <person name="Riley R."/>
            <person name="Hilden K."/>
        </authorList>
    </citation>
    <scope>NUCLEOTIDE SEQUENCE [LARGE SCALE GENOMIC DNA]</scope>
    <source>
        <strain evidence="10 11">FBCC735</strain>
    </source>
</reference>
<feature type="region of interest" description="Disordered" evidence="8">
    <location>
        <begin position="586"/>
        <end position="614"/>
    </location>
</feature>
<evidence type="ECO:0000313" key="11">
    <source>
        <dbReference type="Proteomes" id="UP000184267"/>
    </source>
</evidence>
<feature type="region of interest" description="Disordered" evidence="8">
    <location>
        <begin position="281"/>
        <end position="374"/>
    </location>
</feature>
<gene>
    <name evidence="10" type="ORF">TRAPUB_9035</name>
</gene>
<dbReference type="InterPro" id="IPR008901">
    <property type="entry name" value="ACER"/>
</dbReference>
<dbReference type="CDD" id="cd04493">
    <property type="entry name" value="BRCA2DBD_OB1"/>
    <property type="match status" value="1"/>
</dbReference>
<dbReference type="Gene3D" id="2.40.50.140">
    <property type="entry name" value="Nucleic acid-binding proteins"/>
    <property type="match status" value="3"/>
</dbReference>
<dbReference type="PANTHER" id="PTHR11289">
    <property type="entry name" value="BREAST CANCER TYPE 2 SUSCEPTIBILITY PROTEIN BRCA2"/>
    <property type="match status" value="1"/>
</dbReference>
<keyword evidence="3" id="KW-0812">Transmembrane</keyword>
<evidence type="ECO:0000256" key="5">
    <source>
        <dbReference type="ARBA" id="ARBA00022989"/>
    </source>
</evidence>
<keyword evidence="11" id="KW-1185">Reference proteome</keyword>
<dbReference type="PANTHER" id="PTHR11289:SF0">
    <property type="entry name" value="BREAST CANCER TYPE 2 SUSCEPTIBILITY PROTEIN"/>
    <property type="match status" value="1"/>
</dbReference>
<evidence type="ECO:0000256" key="7">
    <source>
        <dbReference type="PIRSR" id="PIRSR608901-2"/>
    </source>
</evidence>
<feature type="region of interest" description="Disordered" evidence="8">
    <location>
        <begin position="158"/>
        <end position="179"/>
    </location>
</feature>
<dbReference type="GO" id="GO:0016020">
    <property type="term" value="C:membrane"/>
    <property type="evidence" value="ECO:0007669"/>
    <property type="project" value="UniProtKB-SubCell"/>
</dbReference>
<dbReference type="GO" id="GO:0006355">
    <property type="term" value="P:regulation of DNA-templated transcription"/>
    <property type="evidence" value="ECO:0007669"/>
    <property type="project" value="TreeGrafter"/>
</dbReference>
<dbReference type="OrthoDB" id="21095at2759"/>
<dbReference type="InterPro" id="IPR015525">
    <property type="entry name" value="BRCA2"/>
</dbReference>
<dbReference type="InterPro" id="IPR036315">
    <property type="entry name" value="BRCA2_hlx_sf"/>
</dbReference>
<dbReference type="GO" id="GO:0000724">
    <property type="term" value="P:double-strand break repair via homologous recombination"/>
    <property type="evidence" value="ECO:0007669"/>
    <property type="project" value="InterPro"/>
</dbReference>
<organism evidence="10 11">
    <name type="scientific">Trametes pubescens</name>
    <name type="common">White-rot fungus</name>
    <dbReference type="NCBI Taxonomy" id="154538"/>
    <lineage>
        <taxon>Eukaryota</taxon>
        <taxon>Fungi</taxon>
        <taxon>Dikarya</taxon>
        <taxon>Basidiomycota</taxon>
        <taxon>Agaricomycotina</taxon>
        <taxon>Agaricomycetes</taxon>
        <taxon>Polyporales</taxon>
        <taxon>Polyporaceae</taxon>
        <taxon>Trametes</taxon>
    </lineage>
</organism>
<keyword evidence="4" id="KW-0378">Hydrolase</keyword>
<dbReference type="Pfam" id="PF09103">
    <property type="entry name" value="BRCA-2_OB1"/>
    <property type="match status" value="1"/>
</dbReference>
<feature type="compositionally biased region" description="Pro residues" evidence="8">
    <location>
        <begin position="321"/>
        <end position="333"/>
    </location>
</feature>
<protein>
    <submittedName>
        <fullName evidence="10">Breast cancer type 2 susceptibility protein-like protein</fullName>
    </submittedName>
</protein>
<keyword evidence="6" id="KW-0472">Membrane</keyword>
<accession>A0A1M2W3F7</accession>
<proteinExistence type="inferred from homology"/>
<feature type="region of interest" description="Disordered" evidence="8">
    <location>
        <begin position="689"/>
        <end position="728"/>
    </location>
</feature>
<evidence type="ECO:0000256" key="6">
    <source>
        <dbReference type="ARBA" id="ARBA00023136"/>
    </source>
</evidence>
<dbReference type="InterPro" id="IPR015187">
    <property type="entry name" value="BRCA2_OB_1"/>
</dbReference>
<evidence type="ECO:0000256" key="2">
    <source>
        <dbReference type="ARBA" id="ARBA00009780"/>
    </source>
</evidence>
<sequence length="1703" mass="187227">MDELPMIYVASYCCSMLFDTSRGFAFKGSNAQQLVVGSVLFDILFTCYLSRDPVYHQAVFASIMFTNIFRTMYLLRNDEIGKRLPPAPRSAITRLFLSGAATFALGFFVWNLDNIFCSTVTRWKTSVGWPVAFLLEGHSWWHVLTATGTYLMLVGNSSESPSGSARKRRRLSSPTYEEHFGPISQEDVHAFDELELHLSQSVPVVPSQSRGLPSEDSGLGDDLMDGNDGLGGGDGNNGQDWSSSPLINASGSQERAADDHFFSAGMGPGANFTSASSINAVAKPSPPTSRSGFASAATLPGRTAPPRAFSGFSSAAKLPARPQPRPIDQPAEPPAATASTSSKFAGFGRASALPPQAIGDQPPSPPPQQDYDSWFDSEASALPADAVGFKTARAILDTSEDAVEPPASQISQFGGFTSGLAKWKPVSQASENEHMDADPADEDMSTGFTSAALADPAAAPMVSFSTAAHLLVGKSNWAAPSAEALARAAQKMKQWQAEIDREEESSGATNTENNAPPNSRPPAPHPPSLETPLRPALRPVENGFSPMQPPDTPSPAGAAQKKPPHFTVVAGMTIKNTPFKSPLIAKPQAQSRSVSAPSLYAGSPLNPGRSTGFRVASGSKLPAAFSDANTPAGSSTPAKAAPGTSAFVSPARPGTMAFASPMKASTSSLASPVKALGMTPRRLGFSTTAGKGKFASPFKPGLAPGDPGRSQLDQKLKEEQARASSAAPVQIQVVGAPSNKGKERKDYQFFDLNPVPERQTLASSGLQPLSYTEDELEDMRIGVEELRQMRPSNAVFYRFHSAIATVGIEDPAESEQLGPKAAFVHLKERGCDLVTQEWVTHQYGLILWKLAGLVCLEPEREQNAKTKRWCWPEVIRQLLYRYERELVGGSRPALRLVSTEDAPAACPMILCVSNIIILGTSPRAKNGTAYEPHPELEVTDGWYRLRANVDLPLARAIRRGRICIGSKLAISGAKLSGGRKEPCEILEAYDNTMLELTGNCTNLAPWHAKLGFVKHPFIATLDKLTPDGGMVPAMDLIITKTYPIAFLEFVKNEDGSTTRIGPRDEKEEMKAHDQWLAKQEMESSKIRERLESDVQHLLKLSERLFSRSGPHFELSFSRGDPMPSHIEGLYERMMEDYLRPSQAWDLMDALTAGWLHIYCKQQADLAMARMGDDLEKEMRDVCPPRNVRDFRVIVAKDARWRKKEPMRSVQITVWDPLKVVFTENGSPGEIKEGQRFLITNLMPNQGNAWMAPAPGAEVYLVAKRYSRGKSAARSKALEPTTNALSLLPIEIWILVLREAQYDDLLPRYRWLRRYCLVCKAWSPHAQQLLFTHVALRGSAHCKAFKKAIRASSQHNPEHTTALCRSVRTIQMIIDHQEIYAGVVQLCPALRELHLCMYHAAFRPDALAHLAQLPRTVRALRVRAYHYTALFQLLALFPHIEYLEVDCSGINGPLPDPFPPPPAWCLRELRYANPRRATQGFVEWALSGAGAGSRDTLEALRVQCPSFSPSVLTEMGLFRLRSLAVPRVLAGDDLTSSNHIEEIWMTAPRYPTPTFRRLPTGLRHLALHPLSEKVDHEAVAADLAAYYENSDGLLEVVTYHRRYDDDDESVEDIQMLHQFCKERGITFRLMDPLYGYYAGERIPFEPVTSCPRDMPLSSRRLIVGESKLDTILKMPRKKPTFTRKMARSAKKAFESFHPASFGKM</sequence>
<dbReference type="GO" id="GO:0016811">
    <property type="term" value="F:hydrolase activity, acting on carbon-nitrogen (but not peptide) bonds, in linear amides"/>
    <property type="evidence" value="ECO:0007669"/>
    <property type="project" value="InterPro"/>
</dbReference>
<dbReference type="STRING" id="154538.A0A1M2W3F7"/>
<comment type="caution">
    <text evidence="10">The sequence shown here is derived from an EMBL/GenBank/DDBJ whole genome shotgun (WGS) entry which is preliminary data.</text>
</comment>